<dbReference type="PROSITE" id="PS50011">
    <property type="entry name" value="PROTEIN_KINASE_DOM"/>
    <property type="match status" value="1"/>
</dbReference>
<evidence type="ECO:0000313" key="16">
    <source>
        <dbReference type="Proteomes" id="UP001489004"/>
    </source>
</evidence>
<dbReference type="Gene3D" id="1.10.510.10">
    <property type="entry name" value="Transferase(Phosphotransferase) domain 1"/>
    <property type="match status" value="1"/>
</dbReference>
<comment type="subcellular location">
    <subcellularLocation>
        <location evidence="1">Membrane</location>
        <topology evidence="1">Single-pass membrane protein</topology>
    </subcellularLocation>
</comment>
<dbReference type="InterPro" id="IPR050401">
    <property type="entry name" value="Cyclic_nucleotide_synthase"/>
</dbReference>
<dbReference type="PANTHER" id="PTHR11920">
    <property type="entry name" value="GUANYLYL CYCLASE"/>
    <property type="match status" value="1"/>
</dbReference>
<feature type="domain" description="Protein kinase" evidence="12">
    <location>
        <begin position="946"/>
        <end position="1343"/>
    </location>
</feature>
<dbReference type="Gene3D" id="3.40.190.10">
    <property type="entry name" value="Periplasmic binding protein-like II"/>
    <property type="match status" value="1"/>
</dbReference>
<name>A0AAW1PX05_9CHLO</name>
<feature type="compositionally biased region" description="Polar residues" evidence="10">
    <location>
        <begin position="1662"/>
        <end position="1677"/>
    </location>
</feature>
<feature type="domain" description="Guanylate cyclase" evidence="13">
    <location>
        <begin position="1390"/>
        <end position="1521"/>
    </location>
</feature>
<keyword evidence="9" id="KW-0175">Coiled coil</keyword>
<protein>
    <recommendedName>
        <fullName evidence="2">guanylate cyclase</fullName>
        <ecNumber evidence="2">4.6.1.2</ecNumber>
    </recommendedName>
</protein>
<evidence type="ECO:0000256" key="4">
    <source>
        <dbReference type="ARBA" id="ARBA00022741"/>
    </source>
</evidence>
<evidence type="ECO:0000256" key="10">
    <source>
        <dbReference type="SAM" id="MobiDB-lite"/>
    </source>
</evidence>
<dbReference type="InterPro" id="IPR029787">
    <property type="entry name" value="Nucleotide_cyclase"/>
</dbReference>
<dbReference type="PROSITE" id="PS50195">
    <property type="entry name" value="PX"/>
    <property type="match status" value="1"/>
</dbReference>
<comment type="caution">
    <text evidence="15">The sequence shown here is derived from an EMBL/GenBank/DDBJ whole genome shotgun (WGS) entry which is preliminary data.</text>
</comment>
<dbReference type="CDD" id="cd07302">
    <property type="entry name" value="CHD"/>
    <property type="match status" value="1"/>
</dbReference>
<dbReference type="Pfam" id="PF00211">
    <property type="entry name" value="Guanylate_cyc"/>
    <property type="match status" value="1"/>
</dbReference>
<proteinExistence type="predicted"/>
<dbReference type="GO" id="GO:0035556">
    <property type="term" value="P:intracellular signal transduction"/>
    <property type="evidence" value="ECO:0007669"/>
    <property type="project" value="InterPro"/>
</dbReference>
<dbReference type="EMBL" id="JALJOR010000008">
    <property type="protein sequence ID" value="KAK9812986.1"/>
    <property type="molecule type" value="Genomic_DNA"/>
</dbReference>
<dbReference type="InterPro" id="IPR000719">
    <property type="entry name" value="Prot_kinase_dom"/>
</dbReference>
<dbReference type="GO" id="GO:0007168">
    <property type="term" value="P:receptor guanylyl cyclase signaling pathway"/>
    <property type="evidence" value="ECO:0007669"/>
    <property type="project" value="TreeGrafter"/>
</dbReference>
<organism evidence="15 16">
    <name type="scientific">[Myrmecia] bisecta</name>
    <dbReference type="NCBI Taxonomy" id="41462"/>
    <lineage>
        <taxon>Eukaryota</taxon>
        <taxon>Viridiplantae</taxon>
        <taxon>Chlorophyta</taxon>
        <taxon>core chlorophytes</taxon>
        <taxon>Trebouxiophyceae</taxon>
        <taxon>Trebouxiales</taxon>
        <taxon>Trebouxiaceae</taxon>
        <taxon>Myrmecia</taxon>
    </lineage>
</organism>
<keyword evidence="16" id="KW-1185">Reference proteome</keyword>
<dbReference type="InterPro" id="IPR001245">
    <property type="entry name" value="Ser-Thr/Tyr_kinase_cat_dom"/>
</dbReference>
<feature type="compositionally biased region" description="Polar residues" evidence="10">
    <location>
        <begin position="235"/>
        <end position="244"/>
    </location>
</feature>
<feature type="transmembrane region" description="Helical" evidence="11">
    <location>
        <begin position="1077"/>
        <end position="1102"/>
    </location>
</feature>
<dbReference type="GO" id="GO:0005886">
    <property type="term" value="C:plasma membrane"/>
    <property type="evidence" value="ECO:0007669"/>
    <property type="project" value="TreeGrafter"/>
</dbReference>
<dbReference type="SMART" id="SM00312">
    <property type="entry name" value="PX"/>
    <property type="match status" value="1"/>
</dbReference>
<dbReference type="GO" id="GO:0035091">
    <property type="term" value="F:phosphatidylinositol binding"/>
    <property type="evidence" value="ECO:0007669"/>
    <property type="project" value="InterPro"/>
</dbReference>
<dbReference type="GO" id="GO:0004016">
    <property type="term" value="F:adenylate cyclase activity"/>
    <property type="evidence" value="ECO:0007669"/>
    <property type="project" value="TreeGrafter"/>
</dbReference>
<dbReference type="Pfam" id="PF12974">
    <property type="entry name" value="Phosphonate-bd"/>
    <property type="match status" value="1"/>
</dbReference>
<feature type="compositionally biased region" description="Polar residues" evidence="10">
    <location>
        <begin position="146"/>
        <end position="158"/>
    </location>
</feature>
<dbReference type="EC" id="4.6.1.2" evidence="2"/>
<dbReference type="PROSITE" id="PS50125">
    <property type="entry name" value="GUANYLATE_CYCLASE_2"/>
    <property type="match status" value="1"/>
</dbReference>
<dbReference type="GO" id="GO:0001653">
    <property type="term" value="F:peptide receptor activity"/>
    <property type="evidence" value="ECO:0007669"/>
    <property type="project" value="TreeGrafter"/>
</dbReference>
<evidence type="ECO:0000256" key="1">
    <source>
        <dbReference type="ARBA" id="ARBA00004167"/>
    </source>
</evidence>
<dbReference type="FunFam" id="3.30.70.1230:FF:000030">
    <property type="entry name" value="Si:ch211-215j19.12"/>
    <property type="match status" value="1"/>
</dbReference>
<dbReference type="SUPFAM" id="SSF56112">
    <property type="entry name" value="Protein kinase-like (PK-like)"/>
    <property type="match status" value="1"/>
</dbReference>
<dbReference type="GO" id="GO:0005524">
    <property type="term" value="F:ATP binding"/>
    <property type="evidence" value="ECO:0007669"/>
    <property type="project" value="InterPro"/>
</dbReference>
<dbReference type="InterPro" id="IPR036871">
    <property type="entry name" value="PX_dom_sf"/>
</dbReference>
<dbReference type="GO" id="GO:0004383">
    <property type="term" value="F:guanylate cyclase activity"/>
    <property type="evidence" value="ECO:0007669"/>
    <property type="project" value="UniProtKB-EC"/>
</dbReference>
<dbReference type="InterPro" id="IPR001683">
    <property type="entry name" value="PX_dom"/>
</dbReference>
<evidence type="ECO:0000256" key="11">
    <source>
        <dbReference type="SAM" id="Phobius"/>
    </source>
</evidence>
<feature type="domain" description="PX" evidence="14">
    <location>
        <begin position="6"/>
        <end position="129"/>
    </location>
</feature>
<feature type="transmembrane region" description="Helical" evidence="11">
    <location>
        <begin position="906"/>
        <end position="928"/>
    </location>
</feature>
<dbReference type="SUPFAM" id="SSF53850">
    <property type="entry name" value="Periplasmic binding protein-like II"/>
    <property type="match status" value="1"/>
</dbReference>
<keyword evidence="6 11" id="KW-0472">Membrane</keyword>
<evidence type="ECO:0000313" key="15">
    <source>
        <dbReference type="EMBL" id="KAK9812986.1"/>
    </source>
</evidence>
<evidence type="ECO:0000259" key="13">
    <source>
        <dbReference type="PROSITE" id="PS50125"/>
    </source>
</evidence>
<keyword evidence="4" id="KW-0547">Nucleotide-binding</keyword>
<keyword evidence="5 11" id="KW-1133">Transmembrane helix</keyword>
<keyword evidence="8" id="KW-0141">cGMP biosynthesis</keyword>
<evidence type="ECO:0000259" key="14">
    <source>
        <dbReference type="PROSITE" id="PS50195"/>
    </source>
</evidence>
<reference evidence="15 16" key="1">
    <citation type="journal article" date="2024" name="Nat. Commun.">
        <title>Phylogenomics reveals the evolutionary origins of lichenization in chlorophyte algae.</title>
        <authorList>
            <person name="Puginier C."/>
            <person name="Libourel C."/>
            <person name="Otte J."/>
            <person name="Skaloud P."/>
            <person name="Haon M."/>
            <person name="Grisel S."/>
            <person name="Petersen M."/>
            <person name="Berrin J.G."/>
            <person name="Delaux P.M."/>
            <person name="Dal Grande F."/>
            <person name="Keller J."/>
        </authorList>
    </citation>
    <scope>NUCLEOTIDE SEQUENCE [LARGE SCALE GENOMIC DNA]</scope>
    <source>
        <strain evidence="15 16">SAG 2043</strain>
    </source>
</reference>
<evidence type="ECO:0000256" key="9">
    <source>
        <dbReference type="SAM" id="Coils"/>
    </source>
</evidence>
<dbReference type="Pfam" id="PF00787">
    <property type="entry name" value="PX"/>
    <property type="match status" value="1"/>
</dbReference>
<evidence type="ECO:0000256" key="5">
    <source>
        <dbReference type="ARBA" id="ARBA00022989"/>
    </source>
</evidence>
<dbReference type="SUPFAM" id="SSF55073">
    <property type="entry name" value="Nucleotide cyclase"/>
    <property type="match status" value="1"/>
</dbReference>
<dbReference type="Pfam" id="PF07714">
    <property type="entry name" value="PK_Tyr_Ser-Thr"/>
    <property type="match status" value="1"/>
</dbReference>
<dbReference type="GO" id="GO:0005768">
    <property type="term" value="C:endosome"/>
    <property type="evidence" value="ECO:0007669"/>
    <property type="project" value="UniProtKB-ARBA"/>
</dbReference>
<evidence type="ECO:0000256" key="7">
    <source>
        <dbReference type="ARBA" id="ARBA00023239"/>
    </source>
</evidence>
<keyword evidence="3 11" id="KW-0812">Transmembrane</keyword>
<feature type="region of interest" description="Disordered" evidence="10">
    <location>
        <begin position="1657"/>
        <end position="1677"/>
    </location>
</feature>
<dbReference type="PANTHER" id="PTHR11920:SF335">
    <property type="entry name" value="GUANYLATE CYCLASE"/>
    <property type="match status" value="1"/>
</dbReference>
<feature type="compositionally biased region" description="Low complexity" evidence="10">
    <location>
        <begin position="134"/>
        <end position="145"/>
    </location>
</feature>
<dbReference type="SMART" id="SM00044">
    <property type="entry name" value="CYCc"/>
    <property type="match status" value="1"/>
</dbReference>
<accession>A0AAW1PX05</accession>
<dbReference type="Gene3D" id="3.30.1520.10">
    <property type="entry name" value="Phox-like domain"/>
    <property type="match status" value="1"/>
</dbReference>
<feature type="coiled-coil region" evidence="9">
    <location>
        <begin position="301"/>
        <end position="414"/>
    </location>
</feature>
<evidence type="ECO:0000256" key="3">
    <source>
        <dbReference type="ARBA" id="ARBA00022692"/>
    </source>
</evidence>
<evidence type="ECO:0000256" key="6">
    <source>
        <dbReference type="ARBA" id="ARBA00023136"/>
    </source>
</evidence>
<dbReference type="Proteomes" id="UP001489004">
    <property type="component" value="Unassembled WGS sequence"/>
</dbReference>
<feature type="region of interest" description="Disordered" evidence="10">
    <location>
        <begin position="134"/>
        <end position="285"/>
    </location>
</feature>
<evidence type="ECO:0000256" key="8">
    <source>
        <dbReference type="ARBA" id="ARBA00023293"/>
    </source>
</evidence>
<dbReference type="SUPFAM" id="SSF64268">
    <property type="entry name" value="PX domain"/>
    <property type="match status" value="1"/>
</dbReference>
<evidence type="ECO:0000256" key="2">
    <source>
        <dbReference type="ARBA" id="ARBA00012202"/>
    </source>
</evidence>
<dbReference type="InterPro" id="IPR001054">
    <property type="entry name" value="A/G_cyclase"/>
</dbReference>
<keyword evidence="7" id="KW-0456">Lyase</keyword>
<sequence>MASGWKFSVTIPSWTQTTLEGDEIVVFYRVEVKVLPPDGDGAARCRSVLRRFSHFTKLHARLREELGNKAMAARDPPAKRALFGVNKKPELIERRRRELEQWLWKLIGDPDIARSRMLNNFLELSDAARLVQKSSLSPLQRPPSSNNGKDSYNLSEGSSPRGGDTASEASGYSGAGQLDAGPPFASASARSAAQGDAGAPNLNHLGRSVSESVESSAIGDVERSRGAFARAQSEKGASTANRTPAGQRLTPERRSGSLPDPGMVMARSTHEAGETPPLLGGSGNMRLGLRVEQRGNVKKHVRTLKQRLDKASTDLQDAIETIHSEEQMRQELSLRVLDLEQQLSTDHSQREADLTLAIEQERKRVDAAVAAVRAEMAAAEAKSKADKKLLAKEVKSLRKLVEQERQRALAAEATAAAASAGASTAASPPAPHHNHILQEVEALQKGLAECSLSAAALSGEQHPPALQAISTRHAGLTGVNSTAWGHTTCRLGYRCAGRVECKTRFGRSQALTPSLFQGLQSRQARPAKRGMEWLRASLVLQLTLLLLWSNSGSAYAQAPCTLRTGLDAGHTVGTASQWEATFSTYLNQTLGMSLNCTFQTVEYPTIDDLYNAVAAKDIDFVLTDVAIRECLEVEYEVSPIATLVNLVNGQETTYYGGSMTVLRSRTDLNSVHDVVGKRVVAGQSHALAGAAQMQWGELHDNGVSLFTDTKQVNFAPDSTQAILTVLRGDADVAFTRSDLIWKMAANGQVDANAFKILSPRTFANYPYPTSTPLYPEWAVGALPHVTVPIRNAIFQALAALNASNRAAQTVGYSTWTAPFSYLKLHSLQERIHYVNMTIGRCLRSQDFFGAIMCPAGQQKLAEDQVVTAAGCASQGSTCPEGYNCVCHPCIPLAPHRKPTTVLGMRLWIFCLIVGTVALVLGLSLCLCLRKHSMVVSVIPFDELNLHEESQELGNDEFGPVLKGSYRGTPVAVRRIVPHGSLKHLRHKHDCGTSVFGCEKYRLWCEAHHQKERRNSAFVVGVTGPMLASTASSDAFKRITQSFDLQPEPEQRVLYASMRRTSSLAPPKRAAKLQNSMCYFALCMCSMVLKDIVVSAASSVYYWSASGIKVIFSGRRRQRRIALASVQAAVQLRHPNIAAVMGVSTEPESGDLLLVESCVEGGSLFDFLHNTTVEVEADMAVSILQEVAAGMHFFHSMNPPMLNTELDTSTVMLDDLTHRVQLPNWPMHRPHASSSSMVTGAVATAPEVLRGEPSSCASDVYAFGILMYEVMTRKEPFGEEIESSSLMEVLQQVASLDAPEKRPQLPTTMTFAPELVSLLGQCWHADPAQRPSFMQIELILHQISSRGESAAAQLLRRKAEKLLLDQMLPPKVSAALREGRPVEPENYECVTIFFSDIVGFTNISGLLQPHQVMAMLDRLYRQFDALTSRFELFKVETIGDAYMVVSNLRLPQPDHAKRVADFATEAIAIANNTPILVEDPQLGNLHIRVGFHSGPVVASVVGNINPRYCLFGDTVNTASRMESTSLPDCIHMSTAACQCLLLQAPDYATRVLQRTQEQMVKGKGKMRTYWLSTKEGALQDPEPATAEAPAQQVVQLTRATTGLNSQQPMARTTTLPAKPRWRVTVAPKKAAQPPPPAPVPEPSTIVTIQDVQPMHRITRRTSDNPQLGQIRPSVQATS</sequence>
<feature type="compositionally biased region" description="Low complexity" evidence="10">
    <location>
        <begin position="180"/>
        <end position="200"/>
    </location>
</feature>
<dbReference type="Gene3D" id="3.30.70.1230">
    <property type="entry name" value="Nucleotide cyclase"/>
    <property type="match status" value="1"/>
</dbReference>
<dbReference type="GO" id="GO:0004672">
    <property type="term" value="F:protein kinase activity"/>
    <property type="evidence" value="ECO:0007669"/>
    <property type="project" value="InterPro"/>
</dbReference>
<evidence type="ECO:0000259" key="12">
    <source>
        <dbReference type="PROSITE" id="PS50011"/>
    </source>
</evidence>
<dbReference type="InterPro" id="IPR011009">
    <property type="entry name" value="Kinase-like_dom_sf"/>
</dbReference>
<gene>
    <name evidence="15" type="ORF">WJX72_006830</name>
</gene>